<comment type="caution">
    <text evidence="2">The sequence shown here is derived from an EMBL/GenBank/DDBJ whole genome shotgun (WGS) entry which is preliminary data.</text>
</comment>
<reference evidence="2" key="1">
    <citation type="submission" date="2021-03" db="EMBL/GenBank/DDBJ databases">
        <authorList>
            <person name="Tagirdzhanova G."/>
        </authorList>
    </citation>
    <scope>NUCLEOTIDE SEQUENCE</scope>
</reference>
<evidence type="ECO:0000313" key="3">
    <source>
        <dbReference type="Proteomes" id="UP000664203"/>
    </source>
</evidence>
<dbReference type="SUPFAM" id="SSF52047">
    <property type="entry name" value="RNI-like"/>
    <property type="match status" value="1"/>
</dbReference>
<dbReference type="OrthoDB" id="5421601at2759"/>
<proteinExistence type="predicted"/>
<sequence length="475" mass="53538">MPRLLALPNEIFLQVIENLSHGGLENFALTCKRILNLSWDAIQEKKNTYATISCGDVCQTSTSKGLYLFSLLHDILLDDSIAIYITKIIIGDDSCSDEWCEESPELCEILLGIEHELASALRACPYLDNKEANKFMHLIMTGDKDTAVAFLLTLLPNLVSIETRNCSFYSTWSLPQIISNISKTLSYRFQGRACDDTAVYVEQNAGGKISSIDLSTASVSKSARKRIEALSKVRDAKIICKTTEPLFETQHFGPLLSLPSMQSLSSKKVFIDYVHECERAPNTYTITNIEFENVYLNDRNLKNLLINISSLRHFKCAESVFAGQPYDIIQSLSVEQNRSLVSLDLGENRYQVASRYWTSFVSYLKDFQVLKTIRLDNTMLTRKYDKWTETMVYLVPWCKVSSIVELLPSTVTSLTLAQPFAEGVGRELLKSLPEQKKKGLSGLTEINFEHEPNLGANLEDALKNACIELRFPNKA</sequence>
<keyword evidence="3" id="KW-1185">Reference proteome</keyword>
<organism evidence="2 3">
    <name type="scientific">Alectoria fallacina</name>
    <dbReference type="NCBI Taxonomy" id="1903189"/>
    <lineage>
        <taxon>Eukaryota</taxon>
        <taxon>Fungi</taxon>
        <taxon>Dikarya</taxon>
        <taxon>Ascomycota</taxon>
        <taxon>Pezizomycotina</taxon>
        <taxon>Lecanoromycetes</taxon>
        <taxon>OSLEUM clade</taxon>
        <taxon>Lecanoromycetidae</taxon>
        <taxon>Lecanorales</taxon>
        <taxon>Lecanorineae</taxon>
        <taxon>Parmeliaceae</taxon>
        <taxon>Alectoria</taxon>
    </lineage>
</organism>
<dbReference type="Proteomes" id="UP000664203">
    <property type="component" value="Unassembled WGS sequence"/>
</dbReference>
<dbReference type="InterPro" id="IPR001810">
    <property type="entry name" value="F-box_dom"/>
</dbReference>
<gene>
    <name evidence="2" type="ORF">ALECFALPRED_003684</name>
</gene>
<dbReference type="PROSITE" id="PS50181">
    <property type="entry name" value="FBOX"/>
    <property type="match status" value="1"/>
</dbReference>
<protein>
    <recommendedName>
        <fullName evidence="1">F-box domain-containing protein</fullName>
    </recommendedName>
</protein>
<evidence type="ECO:0000259" key="1">
    <source>
        <dbReference type="PROSITE" id="PS50181"/>
    </source>
</evidence>
<feature type="domain" description="F-box" evidence="1">
    <location>
        <begin position="1"/>
        <end position="52"/>
    </location>
</feature>
<dbReference type="AlphaFoldDB" id="A0A8H3FMP0"/>
<dbReference type="EMBL" id="CAJPDR010000227">
    <property type="protein sequence ID" value="CAF9927334.1"/>
    <property type="molecule type" value="Genomic_DNA"/>
</dbReference>
<evidence type="ECO:0000313" key="2">
    <source>
        <dbReference type="EMBL" id="CAF9927334.1"/>
    </source>
</evidence>
<name>A0A8H3FMP0_9LECA</name>
<accession>A0A8H3FMP0</accession>